<evidence type="ECO:0000256" key="1">
    <source>
        <dbReference type="ARBA" id="ARBA00022723"/>
    </source>
</evidence>
<dbReference type="GO" id="GO:0002161">
    <property type="term" value="F:aminoacyl-tRNA deacylase activity"/>
    <property type="evidence" value="ECO:0007669"/>
    <property type="project" value="UniProtKB-ARBA"/>
</dbReference>
<evidence type="ECO:0000256" key="2">
    <source>
        <dbReference type="ARBA" id="ARBA00022833"/>
    </source>
</evidence>
<dbReference type="KEGG" id="vos:KNV97_15005"/>
<reference evidence="3" key="1">
    <citation type="submission" date="2021-06" db="EMBL/GenBank/DDBJ databases">
        <title>Vibrio nov. sp., novel gut bacterium isolated from Yellow Sea oyster.</title>
        <authorList>
            <person name="Muhammad N."/>
            <person name="Nguyen T.H."/>
            <person name="Lee Y.-J."/>
            <person name="Ko J."/>
            <person name="Kim S.-G."/>
        </authorList>
    </citation>
    <scope>NUCLEOTIDE SEQUENCE</scope>
    <source>
        <strain evidence="3">OG9-811</strain>
    </source>
</reference>
<dbReference type="PANTHER" id="PTHR43462">
    <property type="entry name" value="ALANYL-TRNA EDITING PROTEIN"/>
    <property type="match status" value="1"/>
</dbReference>
<proteinExistence type="predicted"/>
<dbReference type="AlphaFoldDB" id="A0A975U7V9"/>
<dbReference type="PANTHER" id="PTHR43462:SF1">
    <property type="entry name" value="ALANYL-TRNA EDITING PROTEIN AARSD1"/>
    <property type="match status" value="1"/>
</dbReference>
<sequence>MSYTPTQITFTQAIFSLSSPVQKIQLQGDQLYVVTARTPFHPVSHIWPDHPADRGTLSTAQASYAVTDCQVGAIELASGELYVGQAIPVKRDEPGWVFVVVHVIEASDSIVSVGEDVVLSVDEEYQHSLSRGHSAGHLAYLALNKVLAAGYWRKDAERKDPHGHCDFNSYAQVTSFVDQDSCLDTYRLGKTLRKRGLNSDNMLLDLAEIENKVNQQLANWLAIEAQITMRCEGEHLTDSRYWQCDLQEGNLAVIPCGGTHSASLTEFSSLQVRLTQRDEQHIEMHTRVNHTSEQ</sequence>
<keyword evidence="2" id="KW-0862">Zinc</keyword>
<organism evidence="3 4">
    <name type="scientific">Vibrio ostreae</name>
    <dbReference type="NCBI Taxonomy" id="2841925"/>
    <lineage>
        <taxon>Bacteria</taxon>
        <taxon>Pseudomonadati</taxon>
        <taxon>Pseudomonadota</taxon>
        <taxon>Gammaproteobacteria</taxon>
        <taxon>Vibrionales</taxon>
        <taxon>Vibrionaceae</taxon>
        <taxon>Vibrio</taxon>
    </lineage>
</organism>
<gene>
    <name evidence="3" type="ORF">KNV97_15005</name>
</gene>
<keyword evidence="1" id="KW-0479">Metal-binding</keyword>
<evidence type="ECO:0000313" key="4">
    <source>
        <dbReference type="Proteomes" id="UP000694232"/>
    </source>
</evidence>
<dbReference type="RefSeq" id="WP_218562247.1">
    <property type="nucleotide sequence ID" value="NZ_CP076643.1"/>
</dbReference>
<name>A0A975U7V9_9VIBR</name>
<keyword evidence="4" id="KW-1185">Reference proteome</keyword>
<evidence type="ECO:0000313" key="3">
    <source>
        <dbReference type="EMBL" id="QXO16777.1"/>
    </source>
</evidence>
<dbReference type="Proteomes" id="UP000694232">
    <property type="component" value="Chromosome 1"/>
</dbReference>
<accession>A0A975U7V9</accession>
<dbReference type="EMBL" id="CP076643">
    <property type="protein sequence ID" value="QXO16777.1"/>
    <property type="molecule type" value="Genomic_DNA"/>
</dbReference>
<dbReference type="InterPro" id="IPR051335">
    <property type="entry name" value="Alanyl-tRNA_Editing_Enzymes"/>
</dbReference>
<dbReference type="GO" id="GO:0046872">
    <property type="term" value="F:metal ion binding"/>
    <property type="evidence" value="ECO:0007669"/>
    <property type="project" value="UniProtKB-KW"/>
</dbReference>
<protein>
    <submittedName>
        <fullName evidence="3">Alanyl-tRNA editing protein</fullName>
    </submittedName>
</protein>